<keyword evidence="1" id="KW-1133">Transmembrane helix</keyword>
<evidence type="ECO:0000256" key="1">
    <source>
        <dbReference type="SAM" id="Phobius"/>
    </source>
</evidence>
<dbReference type="STRING" id="643674.PAEH1_02525"/>
<evidence type="ECO:0000313" key="2">
    <source>
        <dbReference type="EMBL" id="AQS50702.1"/>
    </source>
</evidence>
<dbReference type="AlphaFoldDB" id="A0A1U9JY59"/>
<dbReference type="KEGG" id="phn:PAEH1_02525"/>
<keyword evidence="1" id="KW-0472">Membrane</keyword>
<dbReference type="EMBL" id="CP019697">
    <property type="protein sequence ID" value="AQS50702.1"/>
    <property type="molecule type" value="Genomic_DNA"/>
</dbReference>
<dbReference type="Proteomes" id="UP000189369">
    <property type="component" value="Chromosome"/>
</dbReference>
<organism evidence="2 3">
    <name type="scientific">Paenalcaligenes hominis</name>
    <dbReference type="NCBI Taxonomy" id="643674"/>
    <lineage>
        <taxon>Bacteria</taxon>
        <taxon>Pseudomonadati</taxon>
        <taxon>Pseudomonadota</taxon>
        <taxon>Betaproteobacteria</taxon>
        <taxon>Burkholderiales</taxon>
        <taxon>Alcaligenaceae</taxon>
        <taxon>Paenalcaligenes</taxon>
    </lineage>
</organism>
<feature type="transmembrane region" description="Helical" evidence="1">
    <location>
        <begin position="9"/>
        <end position="29"/>
    </location>
</feature>
<name>A0A1U9JY59_9BURK</name>
<reference evidence="2 3" key="1">
    <citation type="submission" date="2017-01" db="EMBL/GenBank/DDBJ databases">
        <title>Complete Genome Sequence of Paenalcaligenes hominis, Isolated from a paraplegic Patient with neurogenic bladder.</title>
        <authorList>
            <person name="Mukhopadhyay R."/>
            <person name="Joaquin J."/>
            <person name="Hogue R."/>
            <person name="Kilaru A."/>
            <person name="Jospin G."/>
            <person name="Mars K."/>
            <person name="Eisen J.A."/>
            <person name="Chaturvedi V."/>
        </authorList>
    </citation>
    <scope>NUCLEOTIDE SEQUENCE [LARGE SCALE GENOMIC DNA]</scope>
    <source>
        <strain evidence="2 3">15S00501</strain>
    </source>
</reference>
<dbReference type="OrthoDB" id="5493674at2"/>
<sequence length="434" mass="49788">MNTHQKGQVLVLALLALGVFSTLMLKFFYVGQINYQALRQRYALDAATYSGALLQAQMLNYAAYMNRAYAGHQIAMAHLVTLASWAEFAQTQAQRVQMANPPASLISMMFGPQHGLSYQASLLAQSVGVAQQSLQALFAQHQQFSPLVFEPHSQAIYNQLPSQRDARIQDVLYENYPELALQSQPQLMQLEVTEDNWQTVLGWYTASGWRPWLTELMSYYDFLKPRHSTAKNKWLVQARCPHKRHELRRRGATVLSPDGHWQAEDTLSFHALRSNRWIGCYHREYAMGWAWVQGQGDAMLSDDYDTAPDDFSHQDFWRWVQEHTQWDITEGSANGIAQAWARRDQTTWPSRGLHSFLSTKLPVPVFRFKTRLALQRAVGAQVIHSQSEAKNTYEAPPNQSAPAAQKANLFQPYWQANLAHREWEQRLQQLLGEH</sequence>
<proteinExistence type="predicted"/>
<keyword evidence="1" id="KW-0812">Transmembrane</keyword>
<protein>
    <submittedName>
        <fullName evidence="2">Uncharacterized protein</fullName>
    </submittedName>
</protein>
<accession>A0A1U9JY59</accession>
<gene>
    <name evidence="2" type="ORF">PAEH1_02525</name>
</gene>
<evidence type="ECO:0000313" key="3">
    <source>
        <dbReference type="Proteomes" id="UP000189369"/>
    </source>
</evidence>